<dbReference type="STRING" id="313596.RB2501_10897"/>
<evidence type="ECO:0000313" key="3">
    <source>
        <dbReference type="Proteomes" id="UP000009049"/>
    </source>
</evidence>
<dbReference type="EMBL" id="CP001712">
    <property type="protein sequence ID" value="EAR14828.1"/>
    <property type="molecule type" value="Genomic_DNA"/>
</dbReference>
<evidence type="ECO:0000259" key="1">
    <source>
        <dbReference type="PROSITE" id="PS51819"/>
    </source>
</evidence>
<gene>
    <name evidence="2" type="ordered locus">RB2501_10897</name>
</gene>
<organism evidence="2 3">
    <name type="scientific">Robiginitalea biformata (strain ATCC BAA-864 / DSM 15991 / KCTC 12146 / HTCC2501)</name>
    <dbReference type="NCBI Taxonomy" id="313596"/>
    <lineage>
        <taxon>Bacteria</taxon>
        <taxon>Pseudomonadati</taxon>
        <taxon>Bacteroidota</taxon>
        <taxon>Flavobacteriia</taxon>
        <taxon>Flavobacteriales</taxon>
        <taxon>Flavobacteriaceae</taxon>
        <taxon>Robiginitalea</taxon>
    </lineage>
</organism>
<feature type="domain" description="VOC" evidence="1">
    <location>
        <begin position="39"/>
        <end position="162"/>
    </location>
</feature>
<dbReference type="HOGENOM" id="CLU_046006_15_6_10"/>
<sequence>MATMFKLIVFIIVFGGIAVGASQFDFARLNSNEVNHEKMTLRLELFTTNIEATVTFYREVLGFEMLPTSSSTYQPIGKGNVILGIGSLESLSEDHHFNPDRSDNPFGYGVEIVLEVDDVHMAYKRALSAGAPLEGKLGKRPWGLTDFRVTDPNGYYIRITSKP</sequence>
<proteinExistence type="predicted"/>
<dbReference type="PANTHER" id="PTHR34109">
    <property type="entry name" value="BNAUNNG04460D PROTEIN-RELATED"/>
    <property type="match status" value="1"/>
</dbReference>
<dbReference type="InterPro" id="IPR037523">
    <property type="entry name" value="VOC_core"/>
</dbReference>
<reference evidence="2 3" key="1">
    <citation type="journal article" date="2009" name="J. Bacteriol.">
        <title>Complete genome sequence of Robiginitalea biformata HTCC2501.</title>
        <authorList>
            <person name="Oh H.M."/>
            <person name="Giovannoni S.J."/>
            <person name="Lee K."/>
            <person name="Ferriera S."/>
            <person name="Johnson J."/>
            <person name="Cho J.C."/>
        </authorList>
    </citation>
    <scope>NUCLEOTIDE SEQUENCE [LARGE SCALE GENOMIC DNA]</scope>
    <source>
        <strain evidence="3">ATCC BAA-864 / HTCC2501 / KCTC 12146</strain>
    </source>
</reference>
<dbReference type="KEGG" id="rbi:RB2501_10897"/>
<dbReference type="AlphaFoldDB" id="A4CMD6"/>
<accession>A4CMD6</accession>
<dbReference type="PROSITE" id="PS51819">
    <property type="entry name" value="VOC"/>
    <property type="match status" value="1"/>
</dbReference>
<dbReference type="Gene3D" id="3.10.180.10">
    <property type="entry name" value="2,3-Dihydroxybiphenyl 1,2-Dioxygenase, domain 1"/>
    <property type="match status" value="1"/>
</dbReference>
<dbReference type="eggNOG" id="COG0346">
    <property type="taxonomic scope" value="Bacteria"/>
</dbReference>
<evidence type="ECO:0000313" key="2">
    <source>
        <dbReference type="EMBL" id="EAR14828.1"/>
    </source>
</evidence>
<dbReference type="InterPro" id="IPR029068">
    <property type="entry name" value="Glyas_Bleomycin-R_OHBP_Dase"/>
</dbReference>
<dbReference type="SUPFAM" id="SSF54593">
    <property type="entry name" value="Glyoxalase/Bleomycin resistance protein/Dihydroxybiphenyl dioxygenase"/>
    <property type="match status" value="1"/>
</dbReference>
<dbReference type="Pfam" id="PF00903">
    <property type="entry name" value="Glyoxalase"/>
    <property type="match status" value="1"/>
</dbReference>
<protein>
    <recommendedName>
        <fullName evidence="1">VOC domain-containing protein</fullName>
    </recommendedName>
</protein>
<dbReference type="Proteomes" id="UP000009049">
    <property type="component" value="Chromosome"/>
</dbReference>
<name>A4CMD6_ROBBH</name>
<keyword evidence="3" id="KW-1185">Reference proteome</keyword>
<dbReference type="InterPro" id="IPR004360">
    <property type="entry name" value="Glyas_Fos-R_dOase_dom"/>
</dbReference>